<dbReference type="NCBIfam" id="NF009239">
    <property type="entry name" value="PRK12595.1"/>
    <property type="match status" value="1"/>
</dbReference>
<dbReference type="PANTHER" id="PTHR43018:SF2">
    <property type="entry name" value="PHOSPHO-2-DEHYDRO-3-DEOXYHEPTONATE ALDOLASE"/>
    <property type="match status" value="1"/>
</dbReference>
<organism evidence="4">
    <name type="scientific">Caldithrix abyssi</name>
    <dbReference type="NCBI Taxonomy" id="187145"/>
    <lineage>
        <taxon>Bacteria</taxon>
        <taxon>Pseudomonadati</taxon>
        <taxon>Calditrichota</taxon>
        <taxon>Calditrichia</taxon>
        <taxon>Calditrichales</taxon>
        <taxon>Calditrichaceae</taxon>
        <taxon>Caldithrix</taxon>
    </lineage>
</organism>
<dbReference type="Pfam" id="PF18152">
    <property type="entry name" value="DAHP_snth_FXD"/>
    <property type="match status" value="1"/>
</dbReference>
<reference evidence="4" key="1">
    <citation type="journal article" date="2020" name="mSystems">
        <title>Genome- and Community-Level Interaction Insights into Carbon Utilization and Element Cycling Functions of Hydrothermarchaeota in Hydrothermal Sediment.</title>
        <authorList>
            <person name="Zhou Z."/>
            <person name="Liu Y."/>
            <person name="Xu W."/>
            <person name="Pan J."/>
            <person name="Luo Z.H."/>
            <person name="Li M."/>
        </authorList>
    </citation>
    <scope>NUCLEOTIDE SEQUENCE [LARGE SCALE GENOMIC DNA]</scope>
    <source>
        <strain evidence="4">HyVt-577</strain>
    </source>
</reference>
<accession>A0A7V4U2W0</accession>
<dbReference type="Gene3D" id="3.20.20.70">
    <property type="entry name" value="Aldolase class I"/>
    <property type="match status" value="1"/>
</dbReference>
<evidence type="ECO:0000259" key="3">
    <source>
        <dbReference type="Pfam" id="PF18152"/>
    </source>
</evidence>
<protein>
    <submittedName>
        <fullName evidence="4">3-deoxy-7-phosphoheptulonate synthase</fullName>
        <ecNumber evidence="4">2.5.1.54</ecNumber>
    </submittedName>
</protein>
<proteinExistence type="predicted"/>
<dbReference type="InterPro" id="IPR041071">
    <property type="entry name" value="DAHP_snth_FXD"/>
</dbReference>
<evidence type="ECO:0000259" key="2">
    <source>
        <dbReference type="Pfam" id="PF00793"/>
    </source>
</evidence>
<dbReference type="NCBIfam" id="TIGR01361">
    <property type="entry name" value="DAHP_synth_Bsub"/>
    <property type="match status" value="1"/>
</dbReference>
<dbReference type="EC" id="2.5.1.54" evidence="4"/>
<dbReference type="GO" id="GO:0009073">
    <property type="term" value="P:aromatic amino acid family biosynthetic process"/>
    <property type="evidence" value="ECO:0007669"/>
    <property type="project" value="InterPro"/>
</dbReference>
<feature type="domain" description="DAHP synthetase I/KDSA" evidence="2">
    <location>
        <begin position="82"/>
        <end position="326"/>
    </location>
</feature>
<dbReference type="Gene3D" id="3.30.70.1140">
    <property type="entry name" value="Phospho-2-dehydro-3-deoxyheptonate aldolase, domain 1"/>
    <property type="match status" value="1"/>
</dbReference>
<dbReference type="GO" id="GO:0003849">
    <property type="term" value="F:3-deoxy-7-phosphoheptulonate synthase activity"/>
    <property type="evidence" value="ECO:0007669"/>
    <property type="project" value="UniProtKB-EC"/>
</dbReference>
<dbReference type="EMBL" id="DRQG01000142">
    <property type="protein sequence ID" value="HGY56985.1"/>
    <property type="molecule type" value="Genomic_DNA"/>
</dbReference>
<gene>
    <name evidence="4" type="primary">aroF</name>
    <name evidence="4" type="ORF">ENK44_14855</name>
</gene>
<evidence type="ECO:0000313" key="4">
    <source>
        <dbReference type="EMBL" id="HGY56985.1"/>
    </source>
</evidence>
<dbReference type="PANTHER" id="PTHR43018">
    <property type="entry name" value="PHOSPHO-2-DEHYDRO-3-DEOXYHEPTONATE ALDOLASE"/>
    <property type="match status" value="1"/>
</dbReference>
<dbReference type="GO" id="GO:0016832">
    <property type="term" value="F:aldehyde-lyase activity"/>
    <property type="evidence" value="ECO:0007669"/>
    <property type="project" value="InterPro"/>
</dbReference>
<dbReference type="InterPro" id="IPR013785">
    <property type="entry name" value="Aldolase_TIM"/>
</dbReference>
<dbReference type="SUPFAM" id="SSF51569">
    <property type="entry name" value="Aldolase"/>
    <property type="match status" value="1"/>
</dbReference>
<dbReference type="InterPro" id="IPR052899">
    <property type="entry name" value="Class-I_DAHP_synthase"/>
</dbReference>
<dbReference type="NCBIfam" id="NF006421">
    <property type="entry name" value="PRK08673.1"/>
    <property type="match status" value="1"/>
</dbReference>
<sequence>MVIIMEKDASEEQIEHVIERLDEVGLNVHRSTGVDHTLLGVIGNASIIDPRDMKVLPGVADAYRITAPYKLVSREFKHNNTVIRIKDVEIGGNRIEVIAGPCSVESRDQTFIIAEQVAKTGVNLLRGGAFKPRTSPYSFQGLGEEGLKILREAADKYNMLVITEVMDKDQIPLVSDYADILQVGARNMQNFSFIRALGKIRKPVFLKRGISATIEEWLMSAEYILSGGNTDVILCERGIRTFETYTRNTLDVSAIPVVQKLSHLPVFSDPSHGTGLRNKVAPMARASIAAGADGIMIEVHHDPENAKSDGAQSLYPDQFAELMNQIRVIAEVVGRKAPQPRDIS</sequence>
<dbReference type="AlphaFoldDB" id="A0A7V4U2W0"/>
<evidence type="ECO:0000256" key="1">
    <source>
        <dbReference type="ARBA" id="ARBA00022679"/>
    </source>
</evidence>
<feature type="domain" description="DAHP synthase ferredoxin-like" evidence="3">
    <location>
        <begin position="1"/>
        <end position="66"/>
    </location>
</feature>
<dbReference type="InterPro" id="IPR006268">
    <property type="entry name" value="DAHP_syn_2"/>
</dbReference>
<dbReference type="Pfam" id="PF00793">
    <property type="entry name" value="DAHP_synth_1"/>
    <property type="match status" value="1"/>
</dbReference>
<dbReference type="InterPro" id="IPR006218">
    <property type="entry name" value="DAHP1/KDSA"/>
</dbReference>
<name>A0A7V4U2W0_CALAY</name>
<dbReference type="Proteomes" id="UP000885779">
    <property type="component" value="Unassembled WGS sequence"/>
</dbReference>
<keyword evidence="1 4" id="KW-0808">Transferase</keyword>
<comment type="caution">
    <text evidence="4">The sequence shown here is derived from an EMBL/GenBank/DDBJ whole genome shotgun (WGS) entry which is preliminary data.</text>
</comment>